<dbReference type="SUPFAM" id="SSF103473">
    <property type="entry name" value="MFS general substrate transporter"/>
    <property type="match status" value="1"/>
</dbReference>
<keyword evidence="3 7" id="KW-0812">Transmembrane</keyword>
<dbReference type="PANTHER" id="PTHR16172">
    <property type="entry name" value="MAJOR FACILITATOR SUPERFAMILY DOMAIN-CONTAINING PROTEIN 6-LIKE"/>
    <property type="match status" value="1"/>
</dbReference>
<evidence type="ECO:0000256" key="4">
    <source>
        <dbReference type="ARBA" id="ARBA00022989"/>
    </source>
</evidence>
<evidence type="ECO:0000259" key="8">
    <source>
        <dbReference type="PROSITE" id="PS50850"/>
    </source>
</evidence>
<keyword evidence="4 7" id="KW-1133">Transmembrane helix</keyword>
<dbReference type="InterPro" id="IPR036259">
    <property type="entry name" value="MFS_trans_sf"/>
</dbReference>
<feature type="transmembrane region" description="Helical" evidence="7">
    <location>
        <begin position="510"/>
        <end position="531"/>
    </location>
</feature>
<evidence type="ECO:0000256" key="6">
    <source>
        <dbReference type="SAM" id="MobiDB-lite"/>
    </source>
</evidence>
<evidence type="ECO:0000256" key="7">
    <source>
        <dbReference type="SAM" id="Phobius"/>
    </source>
</evidence>
<accession>A0AAW1NTR9</accession>
<feature type="transmembrane region" description="Helical" evidence="7">
    <location>
        <begin position="45"/>
        <end position="64"/>
    </location>
</feature>
<feature type="region of interest" description="Disordered" evidence="6">
    <location>
        <begin position="330"/>
        <end position="349"/>
    </location>
</feature>
<dbReference type="InterPro" id="IPR024989">
    <property type="entry name" value="MFS_assoc_dom"/>
</dbReference>
<sequence>MAQTAYSLTAAKWWYGITFSASAVVYPFLTIYFKLCGFSDSQVGFLFAVRPWLTAIMGNLWAGLADHLQIHWPLFIACYIVSSLVRFSISLTSSFPVALAVCVLTELFSPPVMILMDAATMAASAEVNQAYGRTRVWGAVGWGAVSPIGGWLVTNYGMRDGFYGYLILVIVGLIPSLLAPIQVLTDRCKEAKLAREAWQSASEPPPASLAAAAAVSEAACHLKSAPPDLVKASLGDGQQHIRIALPAEEADSDGDSVYESVAGTSPVMSAVSEYVAAESVLDGFTSDDSVPADSKPGKQWWRRILLNALEQLPLTCEPVLQAYNPHALQSSGAQTPARPQSAGTTEPDLPTEPAILYGDDAAVHSMSAVERVWAVVSRGEVAVFLVMAVMFGYGMGTIDSFMFIYLRELGGTEFLMGLCIATMCAAEAPVFHFAGPIFDTLGLPLTLHLVMFVYVLRLCLYGILSVFGTPWAVLPIELLHGVTFGCAWSAGTLNCSRIAPKGLEATTQALFNGLYMGVGLGLGAVVGGFIYDATNARIVFFAAAAVVATGWLLLGNESVL</sequence>
<dbReference type="Gene3D" id="1.20.1250.20">
    <property type="entry name" value="MFS general substrate transporter like domains"/>
    <property type="match status" value="2"/>
</dbReference>
<feature type="transmembrane region" description="Helical" evidence="7">
    <location>
        <begin position="538"/>
        <end position="554"/>
    </location>
</feature>
<dbReference type="InterPro" id="IPR020846">
    <property type="entry name" value="MFS_dom"/>
</dbReference>
<comment type="similarity">
    <text evidence="2">Belongs to the major facilitator superfamily. MFSD6 family.</text>
</comment>
<dbReference type="GO" id="GO:0016020">
    <property type="term" value="C:membrane"/>
    <property type="evidence" value="ECO:0007669"/>
    <property type="project" value="UniProtKB-SubCell"/>
</dbReference>
<evidence type="ECO:0000256" key="2">
    <source>
        <dbReference type="ARBA" id="ARBA00005241"/>
    </source>
</evidence>
<dbReference type="EMBL" id="JALJOQ010000112">
    <property type="protein sequence ID" value="KAK9796993.1"/>
    <property type="molecule type" value="Genomic_DNA"/>
</dbReference>
<gene>
    <name evidence="9" type="ORF">WJX73_010487</name>
</gene>
<dbReference type="GO" id="GO:0022857">
    <property type="term" value="F:transmembrane transporter activity"/>
    <property type="evidence" value="ECO:0007669"/>
    <property type="project" value="InterPro"/>
</dbReference>
<dbReference type="PROSITE" id="PS50850">
    <property type="entry name" value="MFS"/>
    <property type="match status" value="1"/>
</dbReference>
<feature type="transmembrane region" description="Helical" evidence="7">
    <location>
        <begin position="445"/>
        <end position="464"/>
    </location>
</feature>
<feature type="transmembrane region" description="Helical" evidence="7">
    <location>
        <begin position="70"/>
        <end position="89"/>
    </location>
</feature>
<evidence type="ECO:0000256" key="3">
    <source>
        <dbReference type="ARBA" id="ARBA00022692"/>
    </source>
</evidence>
<dbReference type="AlphaFoldDB" id="A0AAW1NTR9"/>
<feature type="transmembrane region" description="Helical" evidence="7">
    <location>
        <begin position="381"/>
        <end position="406"/>
    </location>
</feature>
<feature type="compositionally biased region" description="Polar residues" evidence="6">
    <location>
        <begin position="330"/>
        <end position="344"/>
    </location>
</feature>
<feature type="domain" description="Major facilitator superfamily (MFS) profile" evidence="8">
    <location>
        <begin position="380"/>
        <end position="560"/>
    </location>
</feature>
<keyword evidence="5 7" id="KW-0472">Membrane</keyword>
<dbReference type="Pfam" id="PF12832">
    <property type="entry name" value="MFS_1_like"/>
    <property type="match status" value="1"/>
</dbReference>
<comment type="subcellular location">
    <subcellularLocation>
        <location evidence="1">Membrane</location>
        <topology evidence="1">Multi-pass membrane protein</topology>
    </subcellularLocation>
</comment>
<proteinExistence type="inferred from homology"/>
<evidence type="ECO:0000256" key="1">
    <source>
        <dbReference type="ARBA" id="ARBA00004141"/>
    </source>
</evidence>
<feature type="transmembrane region" description="Helical" evidence="7">
    <location>
        <begin position="136"/>
        <end position="153"/>
    </location>
</feature>
<keyword evidence="10" id="KW-1185">Reference proteome</keyword>
<comment type="caution">
    <text evidence="9">The sequence shown here is derived from an EMBL/GenBank/DDBJ whole genome shotgun (WGS) entry which is preliminary data.</text>
</comment>
<feature type="transmembrane region" description="Helical" evidence="7">
    <location>
        <begin position="96"/>
        <end position="116"/>
    </location>
</feature>
<evidence type="ECO:0000256" key="5">
    <source>
        <dbReference type="ARBA" id="ARBA00023136"/>
    </source>
</evidence>
<dbReference type="PANTHER" id="PTHR16172:SF41">
    <property type="entry name" value="MAJOR FACILITATOR SUPERFAMILY DOMAIN-CONTAINING PROTEIN 6-LIKE"/>
    <property type="match status" value="1"/>
</dbReference>
<feature type="transmembrane region" description="Helical" evidence="7">
    <location>
        <begin position="13"/>
        <end position="33"/>
    </location>
</feature>
<name>A0AAW1NTR9_9CHLO</name>
<dbReference type="InterPro" id="IPR051717">
    <property type="entry name" value="MFS_MFSD6"/>
</dbReference>
<dbReference type="Proteomes" id="UP001465755">
    <property type="component" value="Unassembled WGS sequence"/>
</dbReference>
<protein>
    <recommendedName>
        <fullName evidence="8">Major facilitator superfamily (MFS) profile domain-containing protein</fullName>
    </recommendedName>
</protein>
<reference evidence="9 10" key="1">
    <citation type="journal article" date="2024" name="Nat. Commun.">
        <title>Phylogenomics reveals the evolutionary origins of lichenization in chlorophyte algae.</title>
        <authorList>
            <person name="Puginier C."/>
            <person name="Libourel C."/>
            <person name="Otte J."/>
            <person name="Skaloud P."/>
            <person name="Haon M."/>
            <person name="Grisel S."/>
            <person name="Petersen M."/>
            <person name="Berrin J.G."/>
            <person name="Delaux P.M."/>
            <person name="Dal Grande F."/>
            <person name="Keller J."/>
        </authorList>
    </citation>
    <scope>NUCLEOTIDE SEQUENCE [LARGE SCALE GENOMIC DNA]</scope>
    <source>
        <strain evidence="9 10">SAG 2036</strain>
    </source>
</reference>
<feature type="transmembrane region" description="Helical" evidence="7">
    <location>
        <begin position="413"/>
        <end position="433"/>
    </location>
</feature>
<evidence type="ECO:0000313" key="9">
    <source>
        <dbReference type="EMBL" id="KAK9796993.1"/>
    </source>
</evidence>
<organism evidence="9 10">
    <name type="scientific">Symbiochloris irregularis</name>
    <dbReference type="NCBI Taxonomy" id="706552"/>
    <lineage>
        <taxon>Eukaryota</taxon>
        <taxon>Viridiplantae</taxon>
        <taxon>Chlorophyta</taxon>
        <taxon>core chlorophytes</taxon>
        <taxon>Trebouxiophyceae</taxon>
        <taxon>Trebouxiales</taxon>
        <taxon>Trebouxiaceae</taxon>
        <taxon>Symbiochloris</taxon>
    </lineage>
</organism>
<feature type="transmembrane region" description="Helical" evidence="7">
    <location>
        <begin position="165"/>
        <end position="185"/>
    </location>
</feature>
<evidence type="ECO:0000313" key="10">
    <source>
        <dbReference type="Proteomes" id="UP001465755"/>
    </source>
</evidence>